<dbReference type="InterPro" id="IPR036812">
    <property type="entry name" value="NAD(P)_OxRdtase_dom_sf"/>
</dbReference>
<dbReference type="FunFam" id="3.20.20.100:FF:000005">
    <property type="entry name" value="NADP(H)-dependent aldo-keto reductase"/>
    <property type="match status" value="1"/>
</dbReference>
<dbReference type="PANTHER" id="PTHR43364:SF4">
    <property type="entry name" value="NAD(P)-LINKED OXIDOREDUCTASE SUPERFAMILY PROTEIN"/>
    <property type="match status" value="1"/>
</dbReference>
<comment type="similarity">
    <text evidence="3">Belongs to the aldo/keto reductase family. Aldo/keto reductase 2 subfamily.</text>
</comment>
<sequence length="347" mass="38297">MLYHTLGDSPLKVSAICLGSMTWGEQNHEADAHAQLSMAAEHGINFIDTAEMYPVPARAETAGRTEQYLGSWLVQQARDRFIIATKAAGPTRGMDWLRPHETIQYTRQQLQQAVDNSLRRLQTDYIDLYQLHWPARYVPMFGGTRYQAQSDPADTPSVHAQLEALSALVASGKVRYIGVSNETAWGVMQFVRLAEQYDLPRIVSIQNAYSLVNRSFESALAEVADRERVPLLAYSPLAFGALSGKYLDDPAASGRLSAFPAFGGRYRKPQAQQAIARYVALARERGLDPAQMALAFVRQQPFVASTIIGVTTCPQLQSALDSQQLTLDAELLAAIDMIQQDSPNPAP</sequence>
<keyword evidence="1" id="KW-0521">NADP</keyword>
<evidence type="ECO:0000313" key="6">
    <source>
        <dbReference type="EMBL" id="NLR76113.1"/>
    </source>
</evidence>
<dbReference type="GO" id="GO:0016491">
    <property type="term" value="F:oxidoreductase activity"/>
    <property type="evidence" value="ECO:0007669"/>
    <property type="project" value="UniProtKB-KW"/>
</dbReference>
<dbReference type="Proteomes" id="UP000587991">
    <property type="component" value="Unassembled WGS sequence"/>
</dbReference>
<evidence type="ECO:0000313" key="7">
    <source>
        <dbReference type="Proteomes" id="UP000587991"/>
    </source>
</evidence>
<dbReference type="Pfam" id="PF00248">
    <property type="entry name" value="Aldo_ket_red"/>
    <property type="match status" value="1"/>
</dbReference>
<keyword evidence="2" id="KW-0560">Oxidoreductase</keyword>
<accession>A0A847S8M5</accession>
<evidence type="ECO:0000256" key="1">
    <source>
        <dbReference type="ARBA" id="ARBA00022857"/>
    </source>
</evidence>
<dbReference type="NCBIfam" id="NF007912">
    <property type="entry name" value="PRK10625.1"/>
    <property type="match status" value="1"/>
</dbReference>
<dbReference type="InterPro" id="IPR050523">
    <property type="entry name" value="AKR_Detox_Biosynth"/>
</dbReference>
<comment type="caution">
    <text evidence="6">The sequence shown here is derived from an EMBL/GenBank/DDBJ whole genome shotgun (WGS) entry which is preliminary data.</text>
</comment>
<dbReference type="SUPFAM" id="SSF51430">
    <property type="entry name" value="NAD(P)-linked oxidoreductase"/>
    <property type="match status" value="1"/>
</dbReference>
<name>A0A847S8M5_9NEIS</name>
<dbReference type="RefSeq" id="WP_168877787.1">
    <property type="nucleotide sequence ID" value="NZ_JABAIM010000003.1"/>
</dbReference>
<keyword evidence="7" id="KW-1185">Reference proteome</keyword>
<proteinExistence type="inferred from homology"/>
<dbReference type="InterPro" id="IPR023210">
    <property type="entry name" value="NADP_OxRdtase_dom"/>
</dbReference>
<evidence type="ECO:0000256" key="2">
    <source>
        <dbReference type="ARBA" id="ARBA00023002"/>
    </source>
</evidence>
<feature type="domain" description="NADP-dependent oxidoreductase" evidence="5">
    <location>
        <begin position="15"/>
        <end position="338"/>
    </location>
</feature>
<evidence type="ECO:0000256" key="3">
    <source>
        <dbReference type="ARBA" id="ARBA00038157"/>
    </source>
</evidence>
<dbReference type="AlphaFoldDB" id="A0A847S8M5"/>
<organism evidence="6 7">
    <name type="scientific">Leeia aquatica</name>
    <dbReference type="NCBI Taxonomy" id="2725557"/>
    <lineage>
        <taxon>Bacteria</taxon>
        <taxon>Pseudomonadati</taxon>
        <taxon>Pseudomonadota</taxon>
        <taxon>Betaproteobacteria</taxon>
        <taxon>Neisseriales</taxon>
        <taxon>Leeiaceae</taxon>
        <taxon>Leeia</taxon>
    </lineage>
</organism>
<dbReference type="PANTHER" id="PTHR43364">
    <property type="entry name" value="NADH-SPECIFIC METHYLGLYOXAL REDUCTASE-RELATED"/>
    <property type="match status" value="1"/>
</dbReference>
<protein>
    <recommendedName>
        <fullName evidence="4">Protein tas</fullName>
    </recommendedName>
</protein>
<gene>
    <name evidence="6" type="ORF">HF682_13180</name>
</gene>
<dbReference type="Gene3D" id="3.20.20.100">
    <property type="entry name" value="NADP-dependent oxidoreductase domain"/>
    <property type="match status" value="1"/>
</dbReference>
<dbReference type="CDD" id="cd19094">
    <property type="entry name" value="AKR_Tas-like"/>
    <property type="match status" value="1"/>
</dbReference>
<evidence type="ECO:0000256" key="4">
    <source>
        <dbReference type="ARBA" id="ARBA00070119"/>
    </source>
</evidence>
<reference evidence="6 7" key="1">
    <citation type="submission" date="2020-04" db="EMBL/GenBank/DDBJ databases">
        <title>Draft genome of Leeia sp. IMCC25680.</title>
        <authorList>
            <person name="Song J."/>
            <person name="Cho J.-C."/>
        </authorList>
    </citation>
    <scope>NUCLEOTIDE SEQUENCE [LARGE SCALE GENOMIC DNA]</scope>
    <source>
        <strain evidence="6 7">IMCC25680</strain>
    </source>
</reference>
<dbReference type="EMBL" id="JABAIM010000003">
    <property type="protein sequence ID" value="NLR76113.1"/>
    <property type="molecule type" value="Genomic_DNA"/>
</dbReference>
<evidence type="ECO:0000259" key="5">
    <source>
        <dbReference type="Pfam" id="PF00248"/>
    </source>
</evidence>